<feature type="signal peptide" evidence="4">
    <location>
        <begin position="1"/>
        <end position="29"/>
    </location>
</feature>
<dbReference type="PANTHER" id="PTHR33538">
    <property type="entry name" value="PROTEIN GAMETE EXPRESSED 1"/>
    <property type="match status" value="1"/>
</dbReference>
<organism evidence="5 6">
    <name type="scientific">Oldenlandia corymbosa var. corymbosa</name>
    <dbReference type="NCBI Taxonomy" id="529605"/>
    <lineage>
        <taxon>Eukaryota</taxon>
        <taxon>Viridiplantae</taxon>
        <taxon>Streptophyta</taxon>
        <taxon>Embryophyta</taxon>
        <taxon>Tracheophyta</taxon>
        <taxon>Spermatophyta</taxon>
        <taxon>Magnoliopsida</taxon>
        <taxon>eudicotyledons</taxon>
        <taxon>Gunneridae</taxon>
        <taxon>Pentapetalae</taxon>
        <taxon>asterids</taxon>
        <taxon>lamiids</taxon>
        <taxon>Gentianales</taxon>
        <taxon>Rubiaceae</taxon>
        <taxon>Rubioideae</taxon>
        <taxon>Spermacoceae</taxon>
        <taxon>Hedyotis-Oldenlandia complex</taxon>
        <taxon>Oldenlandia</taxon>
    </lineage>
</organism>
<keyword evidence="3" id="KW-1133">Transmembrane helix</keyword>
<evidence type="ECO:0000256" key="3">
    <source>
        <dbReference type="SAM" id="Phobius"/>
    </source>
</evidence>
<dbReference type="PANTHER" id="PTHR33538:SF2">
    <property type="entry name" value="PROTEIN GAMETE EXPRESSED 1"/>
    <property type="match status" value="1"/>
</dbReference>
<feature type="coiled-coil region" evidence="1">
    <location>
        <begin position="181"/>
        <end position="215"/>
    </location>
</feature>
<feature type="compositionally biased region" description="Polar residues" evidence="2">
    <location>
        <begin position="597"/>
        <end position="606"/>
    </location>
</feature>
<keyword evidence="3" id="KW-0472">Membrane</keyword>
<keyword evidence="6" id="KW-1185">Reference proteome</keyword>
<feature type="chain" id="PRO_5043404435" evidence="4">
    <location>
        <begin position="30"/>
        <end position="614"/>
    </location>
</feature>
<feature type="transmembrane region" description="Helical" evidence="3">
    <location>
        <begin position="444"/>
        <end position="461"/>
    </location>
</feature>
<dbReference type="InterPro" id="IPR040346">
    <property type="entry name" value="GEX1/Brambleberry"/>
</dbReference>
<evidence type="ECO:0000313" key="6">
    <source>
        <dbReference type="Proteomes" id="UP001161247"/>
    </source>
</evidence>
<gene>
    <name evidence="5" type="ORF">OLC1_LOCUS3359</name>
</gene>
<reference evidence="5" key="1">
    <citation type="submission" date="2023-03" db="EMBL/GenBank/DDBJ databases">
        <authorList>
            <person name="Julca I."/>
        </authorList>
    </citation>
    <scope>NUCLEOTIDE SEQUENCE</scope>
</reference>
<evidence type="ECO:0000256" key="4">
    <source>
        <dbReference type="SAM" id="SignalP"/>
    </source>
</evidence>
<keyword evidence="3" id="KW-0812">Transmembrane</keyword>
<evidence type="ECO:0000313" key="5">
    <source>
        <dbReference type="EMBL" id="CAI9091429.1"/>
    </source>
</evidence>
<evidence type="ECO:0000256" key="1">
    <source>
        <dbReference type="SAM" id="Coils"/>
    </source>
</evidence>
<name>A0AAV1C756_OLDCO</name>
<dbReference type="EMBL" id="OX459118">
    <property type="protein sequence ID" value="CAI9091429.1"/>
    <property type="molecule type" value="Genomic_DNA"/>
</dbReference>
<dbReference type="AlphaFoldDB" id="A0AAV1C756"/>
<evidence type="ECO:0000256" key="2">
    <source>
        <dbReference type="SAM" id="MobiDB-lite"/>
    </source>
</evidence>
<keyword evidence="1" id="KW-0175">Coiled coil</keyword>
<dbReference type="Proteomes" id="UP001161247">
    <property type="component" value="Chromosome 1"/>
</dbReference>
<sequence length="614" mass="70361">MIMSTNNRSHTLFGLQLVILVLILQLTSSSGWFFSSNKESSNKNNNKNTNGEETRMFRKDSRAEFSIESFNDQRGIKHVEEARDKMIAPSSEGSCWQNAYGGLLAGCSNVFVEEETRNRFAWHLTDCFLRYAGRPSLPKCDLKSPVKKCLEAVDRDSSNVYLEFHLQANSICHQLQIPAFRHQTERLVNELKKTAEYAEEKLDSIEAQAEQLLRNSKHVDEYLSSIDVRAQQLEETSKNVESHVLEVFGYSKEVYEQSKAISASQLELAQSQVRMKESLAEGMALVKDSYTNLGQEITSLRDEAVEIEKEVSRVGNAMFSKMDTLQSKADNIGNMAESSLEKQKELLDRQSAALDGVHHLAEFSSMALEESRGILQKLTDIGNKQQEELLEKQEQLKEAHDQLVENSKAISAAQEAFESRQATMFLALEKLFDLHNRMFLASRMYKAFALYTLVFFLLYMLTSTRQTYNVRHVVYIGLFVTMVIELCIIWWTTYDTDKQEWVISILRSVSGILLMMQLGYSVCTYRDFEVLNHKMLLTLMGKVSCMQNNKHYSSDVEDEEDDDDVDWSRWVDTDLPEDVGLLEDPDYLSLQEEIAENSATSSSATRKYNLRNRH</sequence>
<feature type="transmembrane region" description="Helical" evidence="3">
    <location>
        <begin position="473"/>
        <end position="493"/>
    </location>
</feature>
<feature type="region of interest" description="Disordered" evidence="2">
    <location>
        <begin position="593"/>
        <end position="614"/>
    </location>
</feature>
<feature type="coiled-coil region" evidence="1">
    <location>
        <begin position="375"/>
        <end position="406"/>
    </location>
</feature>
<accession>A0AAV1C756</accession>
<protein>
    <submittedName>
        <fullName evidence="5">OLC1v1026463C1</fullName>
    </submittedName>
</protein>
<keyword evidence="4" id="KW-0732">Signal</keyword>
<proteinExistence type="predicted"/>
<feature type="transmembrane region" description="Helical" evidence="3">
    <location>
        <begin position="505"/>
        <end position="525"/>
    </location>
</feature>